<dbReference type="Pfam" id="PF05199">
    <property type="entry name" value="GMC_oxred_C"/>
    <property type="match status" value="1"/>
</dbReference>
<dbReference type="Gene3D" id="4.10.450.10">
    <property type="entry name" value="Glucose Oxidase, domain 2"/>
    <property type="match status" value="1"/>
</dbReference>
<dbReference type="SUPFAM" id="SSF51905">
    <property type="entry name" value="FAD/NAD(P)-binding domain"/>
    <property type="match status" value="1"/>
</dbReference>
<reference evidence="10 11" key="1">
    <citation type="submission" date="2023-01" db="EMBL/GenBank/DDBJ databases">
        <title>Analysis of 21 Apiospora genomes using comparative genomics revels a genus with tremendous synthesis potential of carbohydrate active enzymes and secondary metabolites.</title>
        <authorList>
            <person name="Sorensen T."/>
        </authorList>
    </citation>
    <scope>NUCLEOTIDE SEQUENCE [LARGE SCALE GENOMIC DNA]</scope>
    <source>
        <strain evidence="10 11">CBS 117206</strain>
    </source>
</reference>
<evidence type="ECO:0000256" key="6">
    <source>
        <dbReference type="ARBA" id="ARBA00023180"/>
    </source>
</evidence>
<evidence type="ECO:0000259" key="9">
    <source>
        <dbReference type="Pfam" id="PF05199"/>
    </source>
</evidence>
<comment type="similarity">
    <text evidence="2">Belongs to the GMC oxidoreductase family.</text>
</comment>
<evidence type="ECO:0000313" key="10">
    <source>
        <dbReference type="EMBL" id="KAK8115349.1"/>
    </source>
</evidence>
<keyword evidence="11" id="KW-1185">Reference proteome</keyword>
<dbReference type="Gene3D" id="3.30.560.10">
    <property type="entry name" value="Glucose Oxidase, domain 3"/>
    <property type="match status" value="2"/>
</dbReference>
<accession>A0AAW0QY77</accession>
<keyword evidence="3" id="KW-0285">Flavoprotein</keyword>
<organism evidence="10 11">
    <name type="scientific">Apiospora kogelbergensis</name>
    <dbReference type="NCBI Taxonomy" id="1337665"/>
    <lineage>
        <taxon>Eukaryota</taxon>
        <taxon>Fungi</taxon>
        <taxon>Dikarya</taxon>
        <taxon>Ascomycota</taxon>
        <taxon>Pezizomycotina</taxon>
        <taxon>Sordariomycetes</taxon>
        <taxon>Xylariomycetidae</taxon>
        <taxon>Amphisphaeriales</taxon>
        <taxon>Apiosporaceae</taxon>
        <taxon>Apiospora</taxon>
    </lineage>
</organism>
<evidence type="ECO:0000256" key="2">
    <source>
        <dbReference type="ARBA" id="ARBA00010790"/>
    </source>
</evidence>
<evidence type="ECO:0000256" key="4">
    <source>
        <dbReference type="ARBA" id="ARBA00022827"/>
    </source>
</evidence>
<dbReference type="PANTHER" id="PTHR11552">
    <property type="entry name" value="GLUCOSE-METHANOL-CHOLINE GMC OXIDOREDUCTASE"/>
    <property type="match status" value="1"/>
</dbReference>
<keyword evidence="5" id="KW-0560">Oxidoreductase</keyword>
<comment type="caution">
    <text evidence="10">The sequence shown here is derived from an EMBL/GenBank/DDBJ whole genome shotgun (WGS) entry which is preliminary data.</text>
</comment>
<sequence>MRHYTLLALCAISPAWAAPSTSRSFDYVVVGGGTAGLTVANRLSEDAHVTVAVVEAGNAIENGVGNLSYVPGYVSMLQASIPGSASVGWGFKTTPQQLGGCSTINNMAYGRTSKGALQRLAETVGDQSYTWNQVLPFYQKSMNFAPPDDRTRLSNATPSYDPKAVARGGPLSVNFPAYAESWSTWVVKGLAAIGISPGRALVEGALSGSTWQLMTVDHATGRRSSSNSAFLSPVSRRNNLVVFTDTMAEQTRWPTLMTMPGGALTNPGGDLVGLEKIPSDLRANWSPETKSALSALPDDWPEIQYLVFPAAFTPGTQAGASYASLIPALQAPQSTGNVTISSARMSDPPVINPNWLTAQADLDVLVAGFKRMRQLVASKAMAGVTVGEEFLPGPSVQTDDQILAFVKAAGQSMCHAHATNAMGKASDANAVVDSSGKVYGVKNPRQMCMIMEMTDSVSFDVKVRVVDASAFPFLLP</sequence>
<evidence type="ECO:0000313" key="11">
    <source>
        <dbReference type="Proteomes" id="UP001392437"/>
    </source>
</evidence>
<protein>
    <submittedName>
        <fullName evidence="10">Choline dehydrogenase</fullName>
    </submittedName>
</protein>
<dbReference type="PIRSF" id="PIRSF000137">
    <property type="entry name" value="Alcohol_oxidase"/>
    <property type="match status" value="1"/>
</dbReference>
<feature type="chain" id="PRO_5043396225" evidence="7">
    <location>
        <begin position="18"/>
        <end position="476"/>
    </location>
</feature>
<gene>
    <name evidence="10" type="ORF">PG999_007418</name>
</gene>
<dbReference type="InterPro" id="IPR036188">
    <property type="entry name" value="FAD/NAD-bd_sf"/>
</dbReference>
<dbReference type="PANTHER" id="PTHR11552:SF138">
    <property type="entry name" value="DEHYDROGENASE PKFF-RELATED"/>
    <property type="match status" value="1"/>
</dbReference>
<evidence type="ECO:0000256" key="1">
    <source>
        <dbReference type="ARBA" id="ARBA00001974"/>
    </source>
</evidence>
<name>A0AAW0QY77_9PEZI</name>
<keyword evidence="6" id="KW-0325">Glycoprotein</keyword>
<evidence type="ECO:0000256" key="5">
    <source>
        <dbReference type="ARBA" id="ARBA00023002"/>
    </source>
</evidence>
<dbReference type="GO" id="GO:0016614">
    <property type="term" value="F:oxidoreductase activity, acting on CH-OH group of donors"/>
    <property type="evidence" value="ECO:0007669"/>
    <property type="project" value="InterPro"/>
</dbReference>
<dbReference type="InterPro" id="IPR007867">
    <property type="entry name" value="GMC_OxRtase_C"/>
</dbReference>
<proteinExistence type="inferred from homology"/>
<evidence type="ECO:0000256" key="7">
    <source>
        <dbReference type="SAM" id="SignalP"/>
    </source>
</evidence>
<evidence type="ECO:0000259" key="8">
    <source>
        <dbReference type="Pfam" id="PF00732"/>
    </source>
</evidence>
<dbReference type="GO" id="GO:0044550">
    <property type="term" value="P:secondary metabolite biosynthetic process"/>
    <property type="evidence" value="ECO:0007669"/>
    <property type="project" value="TreeGrafter"/>
</dbReference>
<keyword evidence="7" id="KW-0732">Signal</keyword>
<evidence type="ECO:0000256" key="3">
    <source>
        <dbReference type="ARBA" id="ARBA00022630"/>
    </source>
</evidence>
<keyword evidence="4" id="KW-0274">FAD</keyword>
<comment type="cofactor">
    <cofactor evidence="1">
        <name>FAD</name>
        <dbReference type="ChEBI" id="CHEBI:57692"/>
    </cofactor>
</comment>
<dbReference type="Gene3D" id="3.50.50.60">
    <property type="entry name" value="FAD/NAD(P)-binding domain"/>
    <property type="match status" value="2"/>
</dbReference>
<dbReference type="EMBL" id="JAQQWP010000006">
    <property type="protein sequence ID" value="KAK8115349.1"/>
    <property type="molecule type" value="Genomic_DNA"/>
</dbReference>
<dbReference type="InterPro" id="IPR027424">
    <property type="entry name" value="Glucose_Oxidase_domain_2"/>
</dbReference>
<dbReference type="Pfam" id="PF00732">
    <property type="entry name" value="GMC_oxred_N"/>
    <property type="match status" value="1"/>
</dbReference>
<dbReference type="GO" id="GO:0050660">
    <property type="term" value="F:flavin adenine dinucleotide binding"/>
    <property type="evidence" value="ECO:0007669"/>
    <property type="project" value="InterPro"/>
</dbReference>
<dbReference type="InterPro" id="IPR012132">
    <property type="entry name" value="GMC_OxRdtase"/>
</dbReference>
<feature type="signal peptide" evidence="7">
    <location>
        <begin position="1"/>
        <end position="17"/>
    </location>
</feature>
<dbReference type="AlphaFoldDB" id="A0AAW0QY77"/>
<feature type="domain" description="Glucose-methanol-choline oxidoreductase N-terminal" evidence="8">
    <location>
        <begin position="26"/>
        <end position="250"/>
    </location>
</feature>
<dbReference type="SUPFAM" id="SSF54373">
    <property type="entry name" value="FAD-linked reductases, C-terminal domain"/>
    <property type="match status" value="1"/>
</dbReference>
<feature type="domain" description="Glucose-methanol-choline oxidoreductase C-terminal" evidence="9">
    <location>
        <begin position="332"/>
        <end position="443"/>
    </location>
</feature>
<dbReference type="Proteomes" id="UP001392437">
    <property type="component" value="Unassembled WGS sequence"/>
</dbReference>
<feature type="non-terminal residue" evidence="10">
    <location>
        <position position="476"/>
    </location>
</feature>
<dbReference type="InterPro" id="IPR000172">
    <property type="entry name" value="GMC_OxRdtase_N"/>
</dbReference>